<dbReference type="PANTHER" id="PTHR36445">
    <property type="entry name" value="GTP CYCLOHYDROLASE MPTA"/>
    <property type="match status" value="1"/>
</dbReference>
<evidence type="ECO:0000313" key="3">
    <source>
        <dbReference type="EMBL" id="PQA89747.1"/>
    </source>
</evidence>
<comment type="pathway">
    <text evidence="2">Cofactor biosynthesis; 7,8-dihydroneopterin triphosphate biosynthesis; 7,8-dihydroneopterin triphosphate from GTP: step 1/1.</text>
</comment>
<organism evidence="3 4">
    <name type="scientific">Hyphococcus luteus</name>
    <dbReference type="NCBI Taxonomy" id="2058213"/>
    <lineage>
        <taxon>Bacteria</taxon>
        <taxon>Pseudomonadati</taxon>
        <taxon>Pseudomonadota</taxon>
        <taxon>Alphaproteobacteria</taxon>
        <taxon>Parvularculales</taxon>
        <taxon>Parvularculaceae</taxon>
        <taxon>Hyphococcus</taxon>
    </lineage>
</organism>
<dbReference type="AlphaFoldDB" id="A0A2S7KB94"/>
<keyword evidence="1 2" id="KW-0378">Hydrolase</keyword>
<evidence type="ECO:0000313" key="4">
    <source>
        <dbReference type="Proteomes" id="UP000239504"/>
    </source>
</evidence>
<dbReference type="GO" id="GO:0046654">
    <property type="term" value="P:tetrahydrofolate biosynthetic process"/>
    <property type="evidence" value="ECO:0007669"/>
    <property type="project" value="UniProtKB-UniRule"/>
</dbReference>
<dbReference type="Pfam" id="PF02649">
    <property type="entry name" value="GCHY-1"/>
    <property type="match status" value="1"/>
</dbReference>
<feature type="site" description="May be catalytically important" evidence="2">
    <location>
        <position position="155"/>
    </location>
</feature>
<dbReference type="InterPro" id="IPR003801">
    <property type="entry name" value="GTP_cyclohydrolase_FolE2/MptA"/>
</dbReference>
<sequence length="274" mass="30170">MPANEFDVSALPDIQNRRDSRNVAIDHVGVKGVRYPVVIMSTQGAIPTIGEFSMSVGLKSEVKGTHMSRFIEMLESHSSPLTQENFVNLARATADRLDAPFCEIELKFPFFQNKSAPVSGAQSLLDYDVVWRTVVSGASGAKFTLKAIVPATSLCPCSKEISKYGAHNQRSLISIEATLLEMVSLEELVNVAQNAASCEVYGLLKRPDEKFVTERAYDNPKFVEDMVRDVAVALSADSRILDYAVEVENFESIHNHTAYARIVGRPDTKIQKAA</sequence>
<dbReference type="RefSeq" id="WP_104828449.1">
    <property type="nucleotide sequence ID" value="NZ_PJCH01000001.1"/>
</dbReference>
<accession>A0A2S7KB94</accession>
<dbReference type="EMBL" id="PJCH01000001">
    <property type="protein sequence ID" value="PQA89747.1"/>
    <property type="molecule type" value="Genomic_DNA"/>
</dbReference>
<dbReference type="NCBIfam" id="NF010200">
    <property type="entry name" value="PRK13674.1-1"/>
    <property type="match status" value="1"/>
</dbReference>
<dbReference type="PANTHER" id="PTHR36445:SF1">
    <property type="entry name" value="GTP CYCLOHYDROLASE MPTA"/>
    <property type="match status" value="1"/>
</dbReference>
<evidence type="ECO:0000256" key="2">
    <source>
        <dbReference type="HAMAP-Rule" id="MF_01527"/>
    </source>
</evidence>
<comment type="caution">
    <text evidence="3">The sequence shown here is derived from an EMBL/GenBank/DDBJ whole genome shotgun (WGS) entry which is preliminary data.</text>
</comment>
<protein>
    <recommendedName>
        <fullName evidence="2">GTP cyclohydrolase FolE2</fullName>
        <ecNumber evidence="2">3.5.4.16</ecNumber>
    </recommendedName>
</protein>
<dbReference type="HAMAP" id="MF_01527_B">
    <property type="entry name" value="GTP_cyclohydrol_B"/>
    <property type="match status" value="1"/>
</dbReference>
<keyword evidence="4" id="KW-1185">Reference proteome</keyword>
<dbReference type="InterPro" id="IPR022838">
    <property type="entry name" value="GTP_cyclohydrolase_FolE2"/>
</dbReference>
<dbReference type="Gene3D" id="3.10.270.10">
    <property type="entry name" value="Urate Oxidase"/>
    <property type="match status" value="1"/>
</dbReference>
<dbReference type="Proteomes" id="UP000239504">
    <property type="component" value="Unassembled WGS sequence"/>
</dbReference>
<comment type="catalytic activity">
    <reaction evidence="2">
        <text>GTP + H2O = 7,8-dihydroneopterin 3'-triphosphate + formate + H(+)</text>
        <dbReference type="Rhea" id="RHEA:17473"/>
        <dbReference type="ChEBI" id="CHEBI:15377"/>
        <dbReference type="ChEBI" id="CHEBI:15378"/>
        <dbReference type="ChEBI" id="CHEBI:15740"/>
        <dbReference type="ChEBI" id="CHEBI:37565"/>
        <dbReference type="ChEBI" id="CHEBI:58462"/>
        <dbReference type="EC" id="3.5.4.16"/>
    </reaction>
</comment>
<proteinExistence type="inferred from homology"/>
<name>A0A2S7KB94_9PROT</name>
<comment type="similarity">
    <text evidence="2">Belongs to the GTP cyclohydrolase IV family.</text>
</comment>
<dbReference type="EC" id="3.5.4.16" evidence="2"/>
<reference evidence="3 4" key="1">
    <citation type="submission" date="2017-12" db="EMBL/GenBank/DDBJ databases">
        <authorList>
            <person name="Hurst M.R.H."/>
        </authorList>
    </citation>
    <scope>NUCLEOTIDE SEQUENCE [LARGE SCALE GENOMIC DNA]</scope>
    <source>
        <strain evidence="3 4">SY-3-19</strain>
    </source>
</reference>
<dbReference type="UniPathway" id="UPA00848">
    <property type="reaction ID" value="UER00151"/>
</dbReference>
<comment type="function">
    <text evidence="2">Converts GTP to 7,8-dihydroneopterin triphosphate.</text>
</comment>
<evidence type="ECO:0000256" key="1">
    <source>
        <dbReference type="ARBA" id="ARBA00022801"/>
    </source>
</evidence>
<dbReference type="GO" id="GO:0003934">
    <property type="term" value="F:GTP cyclohydrolase I activity"/>
    <property type="evidence" value="ECO:0007669"/>
    <property type="project" value="UniProtKB-UniRule"/>
</dbReference>
<dbReference type="OrthoDB" id="239637at2"/>
<gene>
    <name evidence="2" type="primary">folE2</name>
    <name evidence="3" type="ORF">CW354_02515</name>
</gene>